<dbReference type="Pfam" id="PF08909">
    <property type="entry name" value="DUF1854"/>
    <property type="match status" value="1"/>
</dbReference>
<accession>A0A5D4SU62</accession>
<comment type="caution">
    <text evidence="2">The sequence shown here is derived from an EMBL/GenBank/DDBJ whole genome shotgun (WGS) entry which is preliminary data.</text>
</comment>
<reference evidence="2 3" key="1">
    <citation type="submission" date="2019-08" db="EMBL/GenBank/DDBJ databases">
        <title>Bacillus genomes from the desert of Cuatro Cienegas, Coahuila.</title>
        <authorList>
            <person name="Olmedo-Alvarez G."/>
        </authorList>
    </citation>
    <scope>NUCLEOTIDE SEQUENCE [LARGE SCALE GENOMIC DNA]</scope>
    <source>
        <strain evidence="2 3">CH28_1T</strain>
    </source>
</reference>
<dbReference type="STRING" id="79883.GCA_001636495_01183"/>
<gene>
    <name evidence="2" type="ORF">FZC76_15505</name>
</gene>
<evidence type="ECO:0000313" key="3">
    <source>
        <dbReference type="Proteomes" id="UP000322524"/>
    </source>
</evidence>
<sequence>MREVFDIAYFDPQEVEFFYGKGTTMHFRHKGTDYSNVGIFRTFPFSKPFEYISIWNEDTELGVIKYVDQLDDESKTVLRRELHVRYVVPEVKSIQSVKEEPGLWIFELDTDRGPLKLMMRNIHEHLDLLPPNRIIITDMDGKRCEITNIKELDLHSRKELSKVI</sequence>
<evidence type="ECO:0000313" key="2">
    <source>
        <dbReference type="EMBL" id="TYS66937.1"/>
    </source>
</evidence>
<dbReference type="RefSeq" id="WP_148989090.1">
    <property type="nucleotide sequence ID" value="NZ_VTEV01000006.1"/>
</dbReference>
<proteinExistence type="predicted"/>
<name>A0A5D4SU62_9BACI</name>
<protein>
    <submittedName>
        <fullName evidence="2">DUF1854 domain-containing protein</fullName>
    </submittedName>
</protein>
<organism evidence="2 3">
    <name type="scientific">Sutcliffiella horikoshii</name>
    <dbReference type="NCBI Taxonomy" id="79883"/>
    <lineage>
        <taxon>Bacteria</taxon>
        <taxon>Bacillati</taxon>
        <taxon>Bacillota</taxon>
        <taxon>Bacilli</taxon>
        <taxon>Bacillales</taxon>
        <taxon>Bacillaceae</taxon>
        <taxon>Sutcliffiella</taxon>
    </lineage>
</organism>
<dbReference type="EMBL" id="VTEV01000006">
    <property type="protein sequence ID" value="TYS66937.1"/>
    <property type="molecule type" value="Genomic_DNA"/>
</dbReference>
<dbReference type="AlphaFoldDB" id="A0A5D4SU62"/>
<evidence type="ECO:0000259" key="1">
    <source>
        <dbReference type="Pfam" id="PF08909"/>
    </source>
</evidence>
<dbReference type="OrthoDB" id="2852740at2"/>
<dbReference type="Proteomes" id="UP000322524">
    <property type="component" value="Unassembled WGS sequence"/>
</dbReference>
<feature type="domain" description="DUF1854" evidence="1">
    <location>
        <begin position="36"/>
        <end position="162"/>
    </location>
</feature>
<dbReference type="InterPro" id="IPR015005">
    <property type="entry name" value="DUF1854"/>
</dbReference>